<name>A0A1E3X5J8_9BACT</name>
<protein>
    <recommendedName>
        <fullName evidence="3">YacP-like NYN domain protein</fullName>
    </recommendedName>
</protein>
<evidence type="ECO:0000313" key="2">
    <source>
        <dbReference type="Proteomes" id="UP000094056"/>
    </source>
</evidence>
<dbReference type="InterPro" id="IPR010298">
    <property type="entry name" value="YacP-like"/>
</dbReference>
<proteinExistence type="predicted"/>
<gene>
    <name evidence="1" type="ORF">SCARUB_03995</name>
</gene>
<reference evidence="1 2" key="1">
    <citation type="submission" date="2016-07" db="EMBL/GenBank/DDBJ databases">
        <title>Draft genome of Scalindua rubra, obtained from a brine-seawater interface in the Red Sea, sheds light on salt adaptation in anammox bacteria.</title>
        <authorList>
            <person name="Speth D.R."/>
            <person name="Lagkouvardos I."/>
            <person name="Wang Y."/>
            <person name="Qian P.-Y."/>
            <person name="Dutilh B.E."/>
            <person name="Jetten M.S."/>
        </authorList>
    </citation>
    <scope>NUCLEOTIDE SEQUENCE [LARGE SCALE GENOMIC DNA]</scope>
    <source>
        <strain evidence="1">BSI-1</strain>
    </source>
</reference>
<comment type="caution">
    <text evidence="1">The sequence shown here is derived from an EMBL/GenBank/DDBJ whole genome shotgun (WGS) entry which is preliminary data.</text>
</comment>
<accession>A0A1E3X5J8</accession>
<evidence type="ECO:0000313" key="1">
    <source>
        <dbReference type="EMBL" id="ODS30885.1"/>
    </source>
</evidence>
<dbReference type="EMBL" id="MAYW01000165">
    <property type="protein sequence ID" value="ODS30885.1"/>
    <property type="molecule type" value="Genomic_DNA"/>
</dbReference>
<dbReference type="AlphaFoldDB" id="A0A1E3X5J8"/>
<sequence length="177" mass="20483">MDVIVDGYNLIFSIKELGSSTEKSDIEFMRNRFLSILEQYKEERKHKLIVVFDGKGSVVSSETRVAGIEVVFSRPDLDADEEIKRMVSNSKRPRQIIVVTSDRNIIQFVRKYGSKVVEPLKFYKDVKKKITRLSTSKQEGRKIAKEEEKEPISKYIGPTKAEAQYWLKVFSNKQENG</sequence>
<dbReference type="Proteomes" id="UP000094056">
    <property type="component" value="Unassembled WGS sequence"/>
</dbReference>
<dbReference type="PANTHER" id="PTHR34547">
    <property type="entry name" value="YACP-LIKE NYN DOMAIN PROTEIN"/>
    <property type="match status" value="1"/>
</dbReference>
<dbReference type="PANTHER" id="PTHR34547:SF1">
    <property type="entry name" value="YACP-LIKE NYN DOMAIN PROTEIN"/>
    <property type="match status" value="1"/>
</dbReference>
<organism evidence="1 2">
    <name type="scientific">Candidatus Scalindua rubra</name>
    <dbReference type="NCBI Taxonomy" id="1872076"/>
    <lineage>
        <taxon>Bacteria</taxon>
        <taxon>Pseudomonadati</taxon>
        <taxon>Planctomycetota</taxon>
        <taxon>Candidatus Brocadiia</taxon>
        <taxon>Candidatus Brocadiales</taxon>
        <taxon>Candidatus Scalinduaceae</taxon>
        <taxon>Candidatus Scalindua</taxon>
    </lineage>
</organism>
<evidence type="ECO:0008006" key="3">
    <source>
        <dbReference type="Google" id="ProtNLM"/>
    </source>
</evidence>
<dbReference type="Pfam" id="PF05991">
    <property type="entry name" value="NYN_YacP"/>
    <property type="match status" value="1"/>
</dbReference>